<feature type="compositionally biased region" description="Low complexity" evidence="7">
    <location>
        <begin position="2483"/>
        <end position="2507"/>
    </location>
</feature>
<dbReference type="Proteomes" id="UP000186817">
    <property type="component" value="Unassembled WGS sequence"/>
</dbReference>
<protein>
    <submittedName>
        <fullName evidence="9">Crt-like 1</fullName>
    </submittedName>
</protein>
<feature type="transmembrane region" description="Helical" evidence="8">
    <location>
        <begin position="1880"/>
        <end position="1903"/>
    </location>
</feature>
<keyword evidence="3" id="KW-0813">Transport</keyword>
<keyword evidence="6 8" id="KW-0472">Membrane</keyword>
<feature type="transmembrane region" description="Helical" evidence="8">
    <location>
        <begin position="1151"/>
        <end position="1172"/>
    </location>
</feature>
<comment type="caution">
    <text evidence="9">The sequence shown here is derived from an EMBL/GenBank/DDBJ whole genome shotgun (WGS) entry which is preliminary data.</text>
</comment>
<feature type="transmembrane region" description="Helical" evidence="8">
    <location>
        <begin position="951"/>
        <end position="972"/>
    </location>
</feature>
<reference evidence="9 10" key="1">
    <citation type="submission" date="2016-02" db="EMBL/GenBank/DDBJ databases">
        <title>Genome analysis of coral dinoflagellate symbionts highlights evolutionary adaptations to a symbiotic lifestyle.</title>
        <authorList>
            <person name="Aranda M."/>
            <person name="Li Y."/>
            <person name="Liew Y.J."/>
            <person name="Baumgarten S."/>
            <person name="Simakov O."/>
            <person name="Wilson M."/>
            <person name="Piel J."/>
            <person name="Ashoor H."/>
            <person name="Bougouffa S."/>
            <person name="Bajic V.B."/>
            <person name="Ryu T."/>
            <person name="Ravasi T."/>
            <person name="Bayer T."/>
            <person name="Micklem G."/>
            <person name="Kim H."/>
            <person name="Bhak J."/>
            <person name="Lajeunesse T.C."/>
            <person name="Voolstra C.R."/>
        </authorList>
    </citation>
    <scope>NUCLEOTIDE SEQUENCE [LARGE SCALE GENOMIC DNA]</scope>
    <source>
        <strain evidence="9 10">CCMP2467</strain>
    </source>
</reference>
<dbReference type="InterPro" id="IPR013936">
    <property type="entry name" value="CRT-like"/>
</dbReference>
<feature type="transmembrane region" description="Helical" evidence="8">
    <location>
        <begin position="1824"/>
        <end position="1851"/>
    </location>
</feature>
<comment type="subcellular location">
    <subcellularLocation>
        <location evidence="1">Membrane</location>
        <topology evidence="1">Multi-pass membrane protein</topology>
    </subcellularLocation>
</comment>
<sequence length="2562" mass="282689">MPNGRALPTNSKFALLGSLWRAPQALTAPREGLRVQVAMAAYGPPIAGPVTFEMATPETTSCPQVVTTFPWPGEVNVKPGLDYIVLHFDRCVRLHGKETATLFGSGTPDQATSRRLGEAPPGFELPSLSDAVCRHDLVSASLPVPEVRMPGRTLIFRPDRDLKPGCCYTFHLDMEAVTSCSSQTPLCEDLKLDFCVKWPSPKATTWLHDDRFLQVVFNAAVNLNGTSRRIQLRAGPEADAIPEGGPGQEAPERVTALFTLQPSKRLYWMYGDGNFTSGVGTVEDNMDGTGSLLEQPVYCTHVPHGQAAGIQTCEDHRSFEVDICEVEGNCPDKEKLPCGMILEADFQAGMAISRGVVSRTMTQTHHTRGCHPPELVKTLRTSGDGKTLFFSWSQPAEVADPRAMLSLCHVREPMHCILEGLAIGDPAVTPCIAGPASCSEWSVDLQRASSRPCGMLELRIQPGAVREVGQQRASKETHAAMEHPASCSSVAFDEGPRSGASRCLLVHDGLLLDKGPSTPNLLSDLRKAHMDVSTVSLADLYRKVSDGPRSTPCVIIPKVAKKFWLGHERLLFDYVLHGGQLYITGGHFNRRALHDVFGFNLQHAHSGNVQYLQDGHRSVAPQCSDKWLKMLPVLNAMTAVKLPPRGQAFGHTVTATGLYSAQETSSSFNSFGLVDLQLGGGKAAYFAFDWHDDVPQERRAWAITFAMLAGCNEDQVEVSDVPVDSRARGWQAPAPRMHKVSYERSESAGMPYQSMQLGPGNRQVPNPGKHRAEASWPRRLQEEGQALDAWEEASLTGDPVEPDLEVSIALTCPFRPDSSDSMVPLAYPCRSPWPLGPASGGDFRLPRGGWAKSSPSFQPRHSRMQRLKAAKLDIQQSPRASAMLPILFVSAAVANRVSNRVLLAPLLRHTYFLALTTTLAQLSIYCVWLWQSFRQGQITKSMWDYAMSNPVLLGAFGLCEGAFFPLVFYSAARLPGSLVQVLNQSLIPFTVLFSFIFLSRRYDRIQLLGVLVVLWGVTLFTSLPRSTGSSSVFVILCIAAYGLQAAAMVVKETVFVQFSQKQMRGGSESSPFDASLFLTIGTCCRCAIQLLAWPLFLQLVSPGLGIRSSATAGAMAMMHPAVLPLTIFYIMANVGISITALLLVQKSSASTVVLANVVALPLSALIFCLPLPSLERQVFQWRFAVSLLLIVLGNLLYSHRSLLSEADASSCDGIREKMLDNLVTPESGFYAALAPDMSLHLLHFAPPHIIRALSECPPIERIEESVLQMNAACNFRDARGDDASEGLYTSSTAFLRLHLFQSQLGVEMLSQHLQKQVCRRPLCRGYAEVLRQRVRGCPEDAGHKGVIARVARAVDTTMASCLEVHSASHGDATHSEVSSGGGALAGVWSSDMSEKNHVLISGLDTGSAAEMRAVEAAVGRILADELQLPLFAFEERGQSFADVFDPLLGGPNVFTVTESRLRVAAQLTPLPSGEPFDESVGRFNEPKQEIPVQQNAYFAEQHNLQMLAIQPRWNEQGIDPSRLRIRIIFEEVVTKDDPSAVIRVFPVALRDICSSLQPDDELQWQMFPADTGLGSLEPASGGSGADPLDSVPVGFVCHVIAAGDDVQVLASGEVLQIELSQPLLRNTKYVVLLPPRIVKAAMGSTTFPGALWEGWPSEEGQDNQEYVFTTGTPKVSNARLSIAVSCSSEEECERQRRLVSEQGMEDLASRASCFAAWFRCNQDPVAQKHCEIPDQSTQWCDPHGSWAPSWSPPRKKQDVQLSSVPDQAVSEVQSIYLPSWVYIVSLAAWVQGTFATLRAAWWVSDLYTQSRDFDPYVAQGSRSLPLKACAVSMAIPLLVGILGAFFAVPVFRIAVRGLWSQGGSNQQGALVDAERLHHQLAAAFTVCFCASEAFTAVFAYSLIARFKSWVADKGQLISISSLCCAAAGAAGAACGWVASSGVRHMTHPRAQRRAQRRARTHIHISSRAMDWASKTDDQTWTTPDQQAQDLETVEQLVPKRTELSASILDYLIQGFVKIGDLPARDEIDDGIKKKVQFLDVFLEYEGTIDSKEVRYHKLVPASFNTKLIRETEEIRKGFQYIREHGPQDNSTGQFTTWMEEEVNNPNGMLYRWDRGTIKEFFRCPADQGSQSNTISEWPLSLVDVKPWARSLGLALGIVVLLAGVLFAHILSLTIMPGAIFGLLWEMPGIGDILSHAVKYQIFHWRKWFEHGRESGGSWSDFVLLIADIEVDEGFVQSMLNMGMDDGHLFIKFYCSETPQDVSATRSQAVQWEGADDGLVQKFDGEDIFVNFTNPLALLRVDVMFQEETANRPECVATTIWDPWCCGNFTTQTCAKLLNKYFSNFALCDARSDHTDFWNPKDVFHPDGRPIDGVFLELELNLTRHRTDCGPEMGLLRFHATHMGGFGSKRQSRLHPWEKPEKLLALGDTIPGRNNIYWRRPVVDVRKTDFQDGRFHRAAEEEEEEQRRMAHRQELRHQLEHQQHQQTPRPRSPRSPSWRQMPQDQQVQGQGGRLPHFVTFSGASGSARPVAVQASRHEVDDCSPTPSLMSDFLNDLFPTSPQR</sequence>
<feature type="transmembrane region" description="Helical" evidence="8">
    <location>
        <begin position="1178"/>
        <end position="1197"/>
    </location>
</feature>
<proteinExistence type="inferred from homology"/>
<dbReference type="Pfam" id="PF08627">
    <property type="entry name" value="CRT-like"/>
    <property type="match status" value="1"/>
</dbReference>
<feature type="region of interest" description="Disordered" evidence="7">
    <location>
        <begin position="749"/>
        <end position="777"/>
    </location>
</feature>
<feature type="transmembrane region" description="Helical" evidence="8">
    <location>
        <begin position="1029"/>
        <end position="1050"/>
    </location>
</feature>
<dbReference type="EMBL" id="LSRX01000195">
    <property type="protein sequence ID" value="OLQ05041.1"/>
    <property type="molecule type" value="Genomic_DNA"/>
</dbReference>
<dbReference type="GO" id="GO:0016020">
    <property type="term" value="C:membrane"/>
    <property type="evidence" value="ECO:0007669"/>
    <property type="project" value="UniProtKB-SubCell"/>
</dbReference>
<gene>
    <name evidence="9" type="primary">crtp1</name>
    <name evidence="9" type="ORF">AK812_SmicGene11802</name>
</gene>
<feature type="transmembrane region" description="Helical" evidence="8">
    <location>
        <begin position="1116"/>
        <end position="1144"/>
    </location>
</feature>
<dbReference type="PANTHER" id="PTHR31326">
    <property type="entry name" value="PROTEIN CLT2, CHLOROPLASTIC"/>
    <property type="match status" value="1"/>
</dbReference>
<evidence type="ECO:0000256" key="5">
    <source>
        <dbReference type="ARBA" id="ARBA00022989"/>
    </source>
</evidence>
<organism evidence="9 10">
    <name type="scientific">Symbiodinium microadriaticum</name>
    <name type="common">Dinoflagellate</name>
    <name type="synonym">Zooxanthella microadriatica</name>
    <dbReference type="NCBI Taxonomy" id="2951"/>
    <lineage>
        <taxon>Eukaryota</taxon>
        <taxon>Sar</taxon>
        <taxon>Alveolata</taxon>
        <taxon>Dinophyceae</taxon>
        <taxon>Suessiales</taxon>
        <taxon>Symbiodiniaceae</taxon>
        <taxon>Symbiodinium</taxon>
    </lineage>
</organism>
<keyword evidence="4 8" id="KW-0812">Transmembrane</keyword>
<evidence type="ECO:0000256" key="7">
    <source>
        <dbReference type="SAM" id="MobiDB-lite"/>
    </source>
</evidence>
<evidence type="ECO:0000256" key="8">
    <source>
        <dbReference type="SAM" id="Phobius"/>
    </source>
</evidence>
<feature type="transmembrane region" description="Helical" evidence="8">
    <location>
        <begin position="1005"/>
        <end position="1023"/>
    </location>
</feature>
<evidence type="ECO:0000256" key="3">
    <source>
        <dbReference type="ARBA" id="ARBA00022448"/>
    </source>
</evidence>
<feature type="transmembrane region" description="Helical" evidence="8">
    <location>
        <begin position="2151"/>
        <end position="2184"/>
    </location>
</feature>
<feature type="transmembrane region" description="Helical" evidence="8">
    <location>
        <begin position="911"/>
        <end position="930"/>
    </location>
</feature>
<evidence type="ECO:0000313" key="9">
    <source>
        <dbReference type="EMBL" id="OLQ05041.1"/>
    </source>
</evidence>
<dbReference type="OrthoDB" id="428474at2759"/>
<dbReference type="PANTHER" id="PTHR31326:SF1">
    <property type="entry name" value="PROTEIN CLT2, CHLOROPLASTIC"/>
    <property type="match status" value="1"/>
</dbReference>
<name>A0A1Q9ECC4_SYMMI</name>
<evidence type="ECO:0000256" key="6">
    <source>
        <dbReference type="ARBA" id="ARBA00023136"/>
    </source>
</evidence>
<dbReference type="InterPro" id="IPR037185">
    <property type="entry name" value="EmrE-like"/>
</dbReference>
<evidence type="ECO:0000313" key="10">
    <source>
        <dbReference type="Proteomes" id="UP000186817"/>
    </source>
</evidence>
<evidence type="ECO:0000256" key="4">
    <source>
        <dbReference type="ARBA" id="ARBA00022692"/>
    </source>
</evidence>
<evidence type="ECO:0000256" key="1">
    <source>
        <dbReference type="ARBA" id="ARBA00004141"/>
    </source>
</evidence>
<feature type="transmembrane region" description="Helical" evidence="8">
    <location>
        <begin position="978"/>
        <end position="998"/>
    </location>
</feature>
<feature type="transmembrane region" description="Helical" evidence="8">
    <location>
        <begin position="1915"/>
        <end position="1939"/>
    </location>
</feature>
<comment type="similarity">
    <text evidence="2">Belongs to the CRT-like transporter family.</text>
</comment>
<dbReference type="SUPFAM" id="SSF103481">
    <property type="entry name" value="Multidrug resistance efflux transporter EmrE"/>
    <property type="match status" value="1"/>
</dbReference>
<feature type="region of interest" description="Disordered" evidence="7">
    <location>
        <begin position="2454"/>
        <end position="2562"/>
    </location>
</feature>
<keyword evidence="5 8" id="KW-1133">Transmembrane helix</keyword>
<accession>A0A1Q9ECC4</accession>
<feature type="compositionally biased region" description="Basic and acidic residues" evidence="7">
    <location>
        <begin position="2454"/>
        <end position="2482"/>
    </location>
</feature>
<keyword evidence="10" id="KW-1185">Reference proteome</keyword>
<evidence type="ECO:0000256" key="2">
    <source>
        <dbReference type="ARBA" id="ARBA00006690"/>
    </source>
</evidence>